<dbReference type="Proteomes" id="UP001160483">
    <property type="component" value="Unassembled WGS sequence"/>
</dbReference>
<protein>
    <recommendedName>
        <fullName evidence="3">BZIP domain-containing protein</fullName>
    </recommendedName>
</protein>
<reference evidence="1" key="1">
    <citation type="submission" date="2021-11" db="EMBL/GenBank/DDBJ databases">
        <authorList>
            <person name="Islam A."/>
            <person name="Islam S."/>
            <person name="Flora M.S."/>
            <person name="Rahman M."/>
            <person name="Ziaur R.M."/>
            <person name="Epstein J.H."/>
            <person name="Hassan M."/>
            <person name="Klassen M."/>
            <person name="Woodard K."/>
            <person name="Webb A."/>
            <person name="Webby R.J."/>
            <person name="El Zowalaty M.E."/>
        </authorList>
    </citation>
    <scope>NUCLEOTIDE SEQUENCE</scope>
    <source>
        <strain evidence="1">Pbs3</strain>
    </source>
</reference>
<sequence length="365" mass="41705">MNTCILQPPTKQILSDDIVLGVQQRSKSYRTTYVSRNDEPNMINDLEQRTYLTAAVKDQLFSTGREKKRHKSVDFASSKLRLLAISCGGSMSFKPEHRFKGGEEQKAVITEWVQSHVKYQREIRRLRQIRYRRKKEDYTASLEMGNSKLQNEIAKLQERQRAICSAIPSEKTPWNVVVEYFRLFRFGYREPVSFEGLSEDLQPSAQLTFLQATMTPDVLFNAGRGVESMMKNWKSFTLWFQDVEIELHGLGRCGLSSFVASITTSFTITEFSLRQVFPCLLKGDRSDISSLGQKLLGQRIVMRGSTRFDWNDSYGRVTSIISESDMLTPMLHIVGCLEDVSRVFEGSLISLSSAPRTISPAVENF</sequence>
<gene>
    <name evidence="1" type="ORF">PBS003_LOCUS396</name>
</gene>
<organism evidence="1 2">
    <name type="scientific">Peronospora belbahrii</name>
    <dbReference type="NCBI Taxonomy" id="622444"/>
    <lineage>
        <taxon>Eukaryota</taxon>
        <taxon>Sar</taxon>
        <taxon>Stramenopiles</taxon>
        <taxon>Oomycota</taxon>
        <taxon>Peronosporomycetes</taxon>
        <taxon>Peronosporales</taxon>
        <taxon>Peronosporaceae</taxon>
        <taxon>Peronospora</taxon>
    </lineage>
</organism>
<name>A0AAU9KKX8_9STRA</name>
<dbReference type="EMBL" id="CAKKTJ010000085">
    <property type="protein sequence ID" value="CAH0473508.1"/>
    <property type="molecule type" value="Genomic_DNA"/>
</dbReference>
<accession>A0AAU9KKX8</accession>
<comment type="caution">
    <text evidence="1">The sequence shown here is derived from an EMBL/GenBank/DDBJ whole genome shotgun (WGS) entry which is preliminary data.</text>
</comment>
<proteinExistence type="predicted"/>
<dbReference type="AlphaFoldDB" id="A0AAU9KKX8"/>
<evidence type="ECO:0000313" key="2">
    <source>
        <dbReference type="Proteomes" id="UP001160483"/>
    </source>
</evidence>
<evidence type="ECO:0008006" key="3">
    <source>
        <dbReference type="Google" id="ProtNLM"/>
    </source>
</evidence>
<evidence type="ECO:0000313" key="1">
    <source>
        <dbReference type="EMBL" id="CAH0473508.1"/>
    </source>
</evidence>